<name>W4VCZ5_9BACI</name>
<keyword evidence="12" id="KW-0804">Transcription</keyword>
<comment type="caution">
    <text evidence="22">The sequence shown here is derived from an EMBL/GenBank/DDBJ whole genome shotgun (WGS) entry which is preliminary data.</text>
</comment>
<dbReference type="InterPro" id="IPR006200">
    <property type="entry name" value="LexA"/>
</dbReference>
<reference evidence="22 23" key="1">
    <citation type="journal article" date="2014" name="Genome Announc.">
        <title>Draft Genome Sequence of the Boron-Tolerant and Moderately Halotolerant Bacterium Gracilibacillus boraciitolerans JCM 21714T.</title>
        <authorList>
            <person name="Ahmed I."/>
            <person name="Oshima K."/>
            <person name="Suda W."/>
            <person name="Kitamura K."/>
            <person name="Iida T."/>
            <person name="Ohmori Y."/>
            <person name="Fujiwara T."/>
            <person name="Hattori M."/>
            <person name="Ohkuma M."/>
        </authorList>
    </citation>
    <scope>NUCLEOTIDE SEQUENCE [LARGE SCALE GENOMIC DNA]</scope>
    <source>
        <strain evidence="22 23">JCM 21714</strain>
    </source>
</reference>
<dbReference type="PANTHER" id="PTHR11070:SF45">
    <property type="entry name" value="DNA 3'-5' HELICASE"/>
    <property type="match status" value="1"/>
</dbReference>
<gene>
    <name evidence="22" type="ORF">JCM21714_7</name>
</gene>
<evidence type="ECO:0000313" key="22">
    <source>
        <dbReference type="EMBL" id="GAE91072.1"/>
    </source>
</evidence>
<evidence type="ECO:0000259" key="21">
    <source>
        <dbReference type="PROSITE" id="PS51198"/>
    </source>
</evidence>
<evidence type="ECO:0000256" key="10">
    <source>
        <dbReference type="ARBA" id="ARBA00023015"/>
    </source>
</evidence>
<dbReference type="Pfam" id="PF00580">
    <property type="entry name" value="UvrD-helicase"/>
    <property type="match status" value="1"/>
</dbReference>
<dbReference type="InterPro" id="IPR014016">
    <property type="entry name" value="UvrD-like_ATP-bd"/>
</dbReference>
<dbReference type="GO" id="GO:0043138">
    <property type="term" value="F:3'-5' DNA helicase activity"/>
    <property type="evidence" value="ECO:0007669"/>
    <property type="project" value="UniProtKB-EC"/>
</dbReference>
<keyword evidence="22" id="KW-0645">Protease</keyword>
<evidence type="ECO:0000256" key="15">
    <source>
        <dbReference type="ARBA" id="ARBA00023236"/>
    </source>
</evidence>
<dbReference type="PROSITE" id="PS51198">
    <property type="entry name" value="UVRD_HELICASE_ATP_BIND"/>
    <property type="match status" value="1"/>
</dbReference>
<evidence type="ECO:0000256" key="20">
    <source>
        <dbReference type="RuleBase" id="RU003991"/>
    </source>
</evidence>
<keyword evidence="5" id="KW-0227">DNA damage</keyword>
<evidence type="ECO:0000256" key="3">
    <source>
        <dbReference type="ARBA" id="ARBA00022705"/>
    </source>
</evidence>
<dbReference type="SUPFAM" id="SSF51306">
    <property type="entry name" value="LexA/Signal peptidase"/>
    <property type="match status" value="1"/>
</dbReference>
<dbReference type="SUPFAM" id="SSF52540">
    <property type="entry name" value="P-loop containing nucleoside triphosphate hydrolases"/>
    <property type="match status" value="1"/>
</dbReference>
<dbReference type="GO" id="GO:0005829">
    <property type="term" value="C:cytosol"/>
    <property type="evidence" value="ECO:0007669"/>
    <property type="project" value="TreeGrafter"/>
</dbReference>
<keyword evidence="14" id="KW-0413">Isomerase</keyword>
<keyword evidence="15" id="KW-0742">SOS response</keyword>
<evidence type="ECO:0000256" key="4">
    <source>
        <dbReference type="ARBA" id="ARBA00022741"/>
    </source>
</evidence>
<dbReference type="GO" id="GO:0005524">
    <property type="term" value="F:ATP binding"/>
    <property type="evidence" value="ECO:0007669"/>
    <property type="project" value="UniProtKB-UniRule"/>
</dbReference>
<dbReference type="InterPro" id="IPR027417">
    <property type="entry name" value="P-loop_NTPase"/>
</dbReference>
<evidence type="ECO:0000256" key="16">
    <source>
        <dbReference type="ARBA" id="ARBA00034617"/>
    </source>
</evidence>
<dbReference type="InterPro" id="IPR039418">
    <property type="entry name" value="LexA-like"/>
</dbReference>
<dbReference type="GO" id="GO:0004252">
    <property type="term" value="F:serine-type endopeptidase activity"/>
    <property type="evidence" value="ECO:0007669"/>
    <property type="project" value="InterPro"/>
</dbReference>
<dbReference type="EC" id="5.6.2.4" evidence="17"/>
<evidence type="ECO:0000256" key="19">
    <source>
        <dbReference type="PROSITE-ProRule" id="PRU00560"/>
    </source>
</evidence>
<evidence type="ECO:0000256" key="12">
    <source>
        <dbReference type="ARBA" id="ARBA00023163"/>
    </source>
</evidence>
<dbReference type="NCBIfam" id="TIGR00498">
    <property type="entry name" value="lexA"/>
    <property type="match status" value="1"/>
</dbReference>
<dbReference type="GO" id="GO:0003677">
    <property type="term" value="F:DNA binding"/>
    <property type="evidence" value="ECO:0007669"/>
    <property type="project" value="UniProtKB-KW"/>
</dbReference>
<comment type="similarity">
    <text evidence="1 20">Belongs to the peptidase S24 family.</text>
</comment>
<keyword evidence="23" id="KW-1185">Reference proteome</keyword>
<evidence type="ECO:0000256" key="18">
    <source>
        <dbReference type="ARBA" id="ARBA00048988"/>
    </source>
</evidence>
<evidence type="ECO:0000256" key="1">
    <source>
        <dbReference type="ARBA" id="ARBA00007484"/>
    </source>
</evidence>
<dbReference type="AlphaFoldDB" id="W4VCZ5"/>
<keyword evidence="7 19" id="KW-0347">Helicase</keyword>
<dbReference type="GO" id="GO:0009432">
    <property type="term" value="P:SOS response"/>
    <property type="evidence" value="ECO:0007669"/>
    <property type="project" value="UniProtKB-KW"/>
</dbReference>
<dbReference type="STRING" id="1298598.JCM21714_7"/>
<dbReference type="InterPro" id="IPR029464">
    <property type="entry name" value="HSDR_N"/>
</dbReference>
<evidence type="ECO:0000256" key="8">
    <source>
        <dbReference type="ARBA" id="ARBA00022813"/>
    </source>
</evidence>
<keyword evidence="10" id="KW-0805">Transcription regulation</keyword>
<dbReference type="Pfam" id="PF13588">
    <property type="entry name" value="HSDR_N_2"/>
    <property type="match status" value="1"/>
</dbReference>
<evidence type="ECO:0000313" key="23">
    <source>
        <dbReference type="Proteomes" id="UP000019102"/>
    </source>
</evidence>
<dbReference type="Gene3D" id="3.40.50.300">
    <property type="entry name" value="P-loop containing nucleotide triphosphate hydrolases"/>
    <property type="match status" value="3"/>
</dbReference>
<dbReference type="InterPro" id="IPR014017">
    <property type="entry name" value="DNA_helicase_UvrD-like_C"/>
</dbReference>
<dbReference type="InterPro" id="IPR015927">
    <property type="entry name" value="Peptidase_S24_S26A/B/C"/>
</dbReference>
<keyword evidence="6 19" id="KW-0378">Hydrolase</keyword>
<dbReference type="InterPro" id="IPR036286">
    <property type="entry name" value="LexA/Signal_pep-like_sf"/>
</dbReference>
<evidence type="ECO:0000256" key="17">
    <source>
        <dbReference type="ARBA" id="ARBA00034808"/>
    </source>
</evidence>
<dbReference type="FunFam" id="2.10.109.10:FF:000001">
    <property type="entry name" value="LexA repressor"/>
    <property type="match status" value="1"/>
</dbReference>
<dbReference type="Pfam" id="PF00717">
    <property type="entry name" value="Peptidase_S24"/>
    <property type="match status" value="1"/>
</dbReference>
<dbReference type="GO" id="GO:0045892">
    <property type="term" value="P:negative regulation of DNA-templated transcription"/>
    <property type="evidence" value="ECO:0007669"/>
    <property type="project" value="InterPro"/>
</dbReference>
<dbReference type="PANTHER" id="PTHR11070">
    <property type="entry name" value="UVRD / RECB / PCRA DNA HELICASE FAMILY MEMBER"/>
    <property type="match status" value="1"/>
</dbReference>
<protein>
    <recommendedName>
        <fullName evidence="17">DNA 3'-5' helicase</fullName>
        <ecNumber evidence="17">5.6.2.4</ecNumber>
    </recommendedName>
</protein>
<dbReference type="Gene3D" id="2.10.109.10">
    <property type="entry name" value="Umud Fragment, subunit A"/>
    <property type="match status" value="1"/>
</dbReference>
<dbReference type="OrthoDB" id="9787585at2"/>
<dbReference type="PRINTS" id="PR00726">
    <property type="entry name" value="LEXASERPTASE"/>
</dbReference>
<keyword evidence="8 20" id="KW-0068">Autocatalytic cleavage</keyword>
<dbReference type="InterPro" id="IPR006197">
    <property type="entry name" value="Peptidase_S24_LexA"/>
</dbReference>
<evidence type="ECO:0000256" key="7">
    <source>
        <dbReference type="ARBA" id="ARBA00022806"/>
    </source>
</evidence>
<evidence type="ECO:0000256" key="6">
    <source>
        <dbReference type="ARBA" id="ARBA00022801"/>
    </source>
</evidence>
<organism evidence="22 23">
    <name type="scientific">Gracilibacillus boraciitolerans JCM 21714</name>
    <dbReference type="NCBI Taxonomy" id="1298598"/>
    <lineage>
        <taxon>Bacteria</taxon>
        <taxon>Bacillati</taxon>
        <taxon>Bacillota</taxon>
        <taxon>Bacilli</taxon>
        <taxon>Bacillales</taxon>
        <taxon>Bacillaceae</taxon>
        <taxon>Gracilibacillus</taxon>
    </lineage>
</organism>
<evidence type="ECO:0000256" key="14">
    <source>
        <dbReference type="ARBA" id="ARBA00023235"/>
    </source>
</evidence>
<keyword evidence="3" id="KW-0235">DNA replication</keyword>
<dbReference type="GO" id="GO:0006508">
    <property type="term" value="P:proteolysis"/>
    <property type="evidence" value="ECO:0007669"/>
    <property type="project" value="UniProtKB-KW"/>
</dbReference>
<accession>W4VCZ5</accession>
<dbReference type="InterPro" id="IPR000212">
    <property type="entry name" value="DNA_helicase_UvrD/REP"/>
</dbReference>
<keyword evidence="9 19" id="KW-0067">ATP-binding</keyword>
<keyword evidence="11" id="KW-0238">DNA-binding</keyword>
<dbReference type="EMBL" id="BAVS01000001">
    <property type="protein sequence ID" value="GAE91072.1"/>
    <property type="molecule type" value="Genomic_DNA"/>
</dbReference>
<dbReference type="eggNOG" id="COG1974">
    <property type="taxonomic scope" value="Bacteria"/>
</dbReference>
<feature type="binding site" evidence="19">
    <location>
        <begin position="23"/>
        <end position="30"/>
    </location>
    <ligand>
        <name>ATP</name>
        <dbReference type="ChEBI" id="CHEBI:30616"/>
    </ligand>
</feature>
<dbReference type="Pfam" id="PF13361">
    <property type="entry name" value="UvrD_C"/>
    <property type="match status" value="2"/>
</dbReference>
<dbReference type="Proteomes" id="UP000019102">
    <property type="component" value="Unassembled WGS sequence"/>
</dbReference>
<keyword evidence="2" id="KW-0678">Repressor</keyword>
<evidence type="ECO:0000256" key="9">
    <source>
        <dbReference type="ARBA" id="ARBA00022840"/>
    </source>
</evidence>
<dbReference type="CDD" id="cd06529">
    <property type="entry name" value="S24_LexA-like"/>
    <property type="match status" value="1"/>
</dbReference>
<keyword evidence="4 19" id="KW-0547">Nucleotide-binding</keyword>
<keyword evidence="13" id="KW-0234">DNA repair</keyword>
<comment type="catalytic activity">
    <reaction evidence="16">
        <text>Couples ATP hydrolysis with the unwinding of duplex DNA by translocating in the 3'-5' direction.</text>
        <dbReference type="EC" id="5.6.2.4"/>
    </reaction>
</comment>
<sequence length="816" mass="93690">MKLNVEQRKMVELEPNGHMLIKGVAGSGKTTVAIRRVSFLQMHYCLEEDDHILLVTFNKTLLNYIHYQYSKLEDEEKGDIENWLSGDSDVVIKTIDKLMYNYFMSYLNRHKLKLQIADRPATFKTIQQAIMKLKEEFVEIKLLSPKYSRFLLDEIAWIKSCGIPDEETYQQIDRIGRSTGSRNTPQKLTKNSKTRKAIYQLKEQYDLLLEKKGLVDFKTMNLLALQQAQEVGKTKYTHILIDESQDLTKVQLHFLKAIHADKSYGSITFVADNTQSIYSHSWLGKGRPYTTIGYDMSGKARVLTKNYRTTTEISKAAYGLIEHDEEIMGGNVDFVKPSLIDRHGHAPIYRFFLNNQLQLQFFTDEINQLRQEYRLEDICIVAKEKRLIEDIAMNLEKEGIPTEILHQNKPDFGKEAVNLVTMHSIKGLEFKVIFLAHLDDGVLPNIAQVDVEDEETVNTEERKLLYVGMTRSNELLYMSSVKKPSKFLKEIDPNQLRFKRDTSLRPFQRVAISEYRFVEQIIDVNAKEEMVRQWMIQQLMNTFHYPLDLIEVEYEVQQFSKYGYVDLAVMIHVNGGEKLPYIFIETKSYGSGIIDAKEQVKSYMNTSNHVRYGVATDGVDISIIDRNGEEVSDIPKCQPHFLPETKYKSNYKDFRNLKEYDYLQDKDDLNSIEVVDQSTGLIKDMNNAIQVPIVGNVAAGIPTMAVEDYRDTLSIPEDWLIQARDTFALQVTGDSMIDEGIQPGDLVLVHRQQTANNGDIVIAVIDEEATMKKYTPMGSTILLLPANTNYEPIQMNADDVLINGKVIGGVLNKGDM</sequence>
<dbReference type="GO" id="GO:0000725">
    <property type="term" value="P:recombinational repair"/>
    <property type="evidence" value="ECO:0007669"/>
    <property type="project" value="TreeGrafter"/>
</dbReference>
<dbReference type="RefSeq" id="WP_035720703.1">
    <property type="nucleotide sequence ID" value="NZ_BAVS01000001.1"/>
</dbReference>
<dbReference type="GO" id="GO:0006260">
    <property type="term" value="P:DNA replication"/>
    <property type="evidence" value="ECO:0007669"/>
    <property type="project" value="UniProtKB-KW"/>
</dbReference>
<dbReference type="eggNOG" id="COG0210">
    <property type="taxonomic scope" value="Bacteria"/>
</dbReference>
<evidence type="ECO:0000256" key="11">
    <source>
        <dbReference type="ARBA" id="ARBA00023125"/>
    </source>
</evidence>
<evidence type="ECO:0000256" key="5">
    <source>
        <dbReference type="ARBA" id="ARBA00022763"/>
    </source>
</evidence>
<comment type="catalytic activity">
    <reaction evidence="18">
        <text>ATP + H2O = ADP + phosphate + H(+)</text>
        <dbReference type="Rhea" id="RHEA:13065"/>
        <dbReference type="ChEBI" id="CHEBI:15377"/>
        <dbReference type="ChEBI" id="CHEBI:15378"/>
        <dbReference type="ChEBI" id="CHEBI:30616"/>
        <dbReference type="ChEBI" id="CHEBI:43474"/>
        <dbReference type="ChEBI" id="CHEBI:456216"/>
        <dbReference type="EC" id="5.6.2.4"/>
    </reaction>
</comment>
<evidence type="ECO:0000256" key="13">
    <source>
        <dbReference type="ARBA" id="ARBA00023204"/>
    </source>
</evidence>
<proteinExistence type="inferred from homology"/>
<feature type="domain" description="UvrD-like helicase ATP-binding" evidence="21">
    <location>
        <begin position="2"/>
        <end position="310"/>
    </location>
</feature>
<evidence type="ECO:0000256" key="2">
    <source>
        <dbReference type="ARBA" id="ARBA00022491"/>
    </source>
</evidence>